<evidence type="ECO:0000313" key="2">
    <source>
        <dbReference type="Proteomes" id="UP001455709"/>
    </source>
</evidence>
<keyword evidence="2" id="KW-1185">Reference proteome</keyword>
<proteinExistence type="predicted"/>
<evidence type="ECO:0000313" key="1">
    <source>
        <dbReference type="EMBL" id="MEO2218653.1"/>
    </source>
</evidence>
<accession>A0ABV0FHJ6</accession>
<reference evidence="1 2" key="1">
    <citation type="submission" date="2024-05" db="EMBL/GenBank/DDBJ databases">
        <authorList>
            <person name="De Oliveira J.P."/>
            <person name="Noriler S.A."/>
            <person name="De Oliveira A.G."/>
            <person name="Sipoli D.S."/>
        </authorList>
    </citation>
    <scope>NUCLEOTIDE SEQUENCE [LARGE SCALE GENOMIC DNA]</scope>
    <source>
        <strain evidence="1 2">LABIM189</strain>
    </source>
</reference>
<gene>
    <name evidence="1" type="ORF">ABGV49_16455</name>
</gene>
<comment type="caution">
    <text evidence="1">The sequence shown here is derived from an EMBL/GenBank/DDBJ whole genome shotgun (WGS) entry which is preliminary data.</text>
</comment>
<sequence>MRLASTIKPTPIPDLECYKLNRLEIVPCEAHQFDPACFLVRYFNYEQDNVEGNHFFETVAEVLNYVEEIYGIRISEWRIDGTEQTFLDFQEMYKSVLHEHLHRIKAPEC</sequence>
<organism evidence="1 2">
    <name type="scientific">Chromobacterium vaccinii</name>
    <dbReference type="NCBI Taxonomy" id="1108595"/>
    <lineage>
        <taxon>Bacteria</taxon>
        <taxon>Pseudomonadati</taxon>
        <taxon>Pseudomonadota</taxon>
        <taxon>Betaproteobacteria</taxon>
        <taxon>Neisseriales</taxon>
        <taxon>Chromobacteriaceae</taxon>
        <taxon>Chromobacterium</taxon>
    </lineage>
</organism>
<dbReference type="RefSeq" id="WP_347371396.1">
    <property type="nucleotide sequence ID" value="NZ_JBDOJC010000001.1"/>
</dbReference>
<dbReference type="EMBL" id="JBDOJC010000001">
    <property type="protein sequence ID" value="MEO2218653.1"/>
    <property type="molecule type" value="Genomic_DNA"/>
</dbReference>
<name>A0ABV0FHJ6_9NEIS</name>
<dbReference type="Proteomes" id="UP001455709">
    <property type="component" value="Unassembled WGS sequence"/>
</dbReference>
<protein>
    <submittedName>
        <fullName evidence="1">Uncharacterized protein</fullName>
    </submittedName>
</protein>